<evidence type="ECO:0000313" key="12">
    <source>
        <dbReference type="Proteomes" id="UP000682892"/>
    </source>
</evidence>
<keyword evidence="3 10" id="KW-0716">Sensory transduction</keyword>
<dbReference type="KEGG" id="aag:5573334"/>
<dbReference type="PANTHER" id="PTHR21137">
    <property type="entry name" value="ODORANT RECEPTOR"/>
    <property type="match status" value="1"/>
</dbReference>
<keyword evidence="6 10" id="KW-1133">Transmembrane helix</keyword>
<keyword evidence="5 10" id="KW-0552">Olfaction</keyword>
<evidence type="ECO:0000256" key="1">
    <source>
        <dbReference type="ARBA" id="ARBA00004651"/>
    </source>
</evidence>
<comment type="similarity">
    <text evidence="10">Belongs to the insect chemoreceptor superfamily. Heteromeric odorant receptor channel (TC 1.A.69) family.</text>
</comment>
<proteinExistence type="inferred from homology"/>
<gene>
    <name evidence="11" type="primary">GPROR50</name>
    <name evidence="11" type="ORF">AaeL_AAEL010426</name>
</gene>
<evidence type="ECO:0000313" key="11">
    <source>
        <dbReference type="EMBL" id="EAT37623.1"/>
    </source>
</evidence>
<dbReference type="GeneID" id="5573334"/>
<dbReference type="HOGENOM" id="CLU_040214_0_1_1"/>
<feature type="transmembrane region" description="Helical" evidence="10">
    <location>
        <begin position="58"/>
        <end position="77"/>
    </location>
</feature>
<name>A0A1S4FQI7_AEDAE</name>
<dbReference type="GO" id="GO:0005886">
    <property type="term" value="C:plasma membrane"/>
    <property type="evidence" value="ECO:0007669"/>
    <property type="project" value="UniProtKB-SubCell"/>
</dbReference>
<reference evidence="11" key="2">
    <citation type="journal article" date="2007" name="Science">
        <title>Genome sequence of Aedes aegypti, a major arbovirus vector.</title>
        <authorList>
            <person name="Nene V."/>
            <person name="Wortman J.R."/>
            <person name="Lawson D."/>
            <person name="Haas B."/>
            <person name="Kodira C."/>
            <person name="Tu Z.J."/>
            <person name="Loftus B."/>
            <person name="Xi Z."/>
            <person name="Megy K."/>
            <person name="Grabherr M."/>
            <person name="Ren Q."/>
            <person name="Zdobnov E.M."/>
            <person name="Lobo N.F."/>
            <person name="Campbell K.S."/>
            <person name="Brown S.E."/>
            <person name="Bonaldo M.F."/>
            <person name="Zhu J."/>
            <person name="Sinkins S.P."/>
            <person name="Hogenkamp D.G."/>
            <person name="Amedeo P."/>
            <person name="Arensburger P."/>
            <person name="Atkinson P.W."/>
            <person name="Bidwell S."/>
            <person name="Biedler J."/>
            <person name="Birney E."/>
            <person name="Bruggner R.V."/>
            <person name="Costas J."/>
            <person name="Coy M.R."/>
            <person name="Crabtree J."/>
            <person name="Crawford M."/>
            <person name="Debruyn B."/>
            <person name="Decaprio D."/>
            <person name="Eiglmeier K."/>
            <person name="Eisenstadt E."/>
            <person name="El-Dorry H."/>
            <person name="Gelbart W.M."/>
            <person name="Gomes S.L."/>
            <person name="Hammond M."/>
            <person name="Hannick L.I."/>
            <person name="Hogan J.R."/>
            <person name="Holmes M.H."/>
            <person name="Jaffe D."/>
            <person name="Johnston J.S."/>
            <person name="Kennedy R.C."/>
            <person name="Koo H."/>
            <person name="Kravitz S."/>
            <person name="Kriventseva E.V."/>
            <person name="Kulp D."/>
            <person name="Labutti K."/>
            <person name="Lee E."/>
            <person name="Li S."/>
            <person name="Lovin D.D."/>
            <person name="Mao C."/>
            <person name="Mauceli E."/>
            <person name="Menck C.F."/>
            <person name="Miller J.R."/>
            <person name="Montgomery P."/>
            <person name="Mori A."/>
            <person name="Nascimento A.L."/>
            <person name="Naveira H.F."/>
            <person name="Nusbaum C."/>
            <person name="O'leary S."/>
            <person name="Orvis J."/>
            <person name="Pertea M."/>
            <person name="Quesneville H."/>
            <person name="Reidenbach K.R."/>
            <person name="Rogers Y.H."/>
            <person name="Roth C.W."/>
            <person name="Schneider J.R."/>
            <person name="Schatz M."/>
            <person name="Shumway M."/>
            <person name="Stanke M."/>
            <person name="Stinson E.O."/>
            <person name="Tubio J.M."/>
            <person name="Vanzee J.P."/>
            <person name="Verjovski-Almeida S."/>
            <person name="Werner D."/>
            <person name="White O."/>
            <person name="Wyder S."/>
            <person name="Zeng Q."/>
            <person name="Zhao Q."/>
            <person name="Zhao Y."/>
            <person name="Hill C.A."/>
            <person name="Raikhel A.S."/>
            <person name="Soares M.B."/>
            <person name="Knudson D.L."/>
            <person name="Lee N.H."/>
            <person name="Galagan J."/>
            <person name="Salzberg S.L."/>
            <person name="Paulsen I.T."/>
            <person name="Dimopoulos G."/>
            <person name="Collins F.H."/>
            <person name="Birren B."/>
            <person name="Fraser-Liggett C.M."/>
            <person name="Severson D.W."/>
        </authorList>
    </citation>
    <scope>NUCLEOTIDE SEQUENCE [LARGE SCALE GENOMIC DNA]</scope>
    <source>
        <strain evidence="11">Liverpool</strain>
    </source>
</reference>
<dbReference type="PANTHER" id="PTHR21137:SF35">
    <property type="entry name" value="ODORANT RECEPTOR 19A-RELATED"/>
    <property type="match status" value="1"/>
</dbReference>
<dbReference type="GO" id="GO:0005549">
    <property type="term" value="F:odorant binding"/>
    <property type="evidence" value="ECO:0007669"/>
    <property type="project" value="InterPro"/>
</dbReference>
<keyword evidence="9 10" id="KW-0807">Transducer</keyword>
<comment type="caution">
    <text evidence="10">Lacks conserved residue(s) required for the propagation of feature annotation.</text>
</comment>
<evidence type="ECO:0000256" key="3">
    <source>
        <dbReference type="ARBA" id="ARBA00022606"/>
    </source>
</evidence>
<dbReference type="CTD" id="5573334"/>
<protein>
    <recommendedName>
        <fullName evidence="10">Odorant receptor</fullName>
    </recommendedName>
</protein>
<feature type="transmembrane region" description="Helical" evidence="10">
    <location>
        <begin position="27"/>
        <end position="46"/>
    </location>
</feature>
<sequence length="382" mass="43659">MQFIIRLLQILGFWTQPFQKRSTAKPLGYMVLFFVWLLLPEIIFIVRQEPTFAIVARNAVECLLIANVILLIGSTIVHQSKLEESYGNMRFALDTIASNVDSKLLSTVTHLGSSTDRYFKVYVGFEGIITLVYALANPVLTLTQYIQSGELPPLHAIIESDFYMFDFTSNVWLWLLVVIVGGILLCFLSVDIVSINSLHWSLIHHATALFKIVGQRLSYLNTFSDEKSQSRELTDIIKMHEIILRSVRLLEEVINIYMLVQFGTCIIMLCIALIVLILSIDDRDLLVKMVLMLSYVLSHIMLYSLLGTELISASDSVADAVYDVPWYQWTVSEQRKVLFVLGRSQRMTALTAGKFFYINRDSFGKTLQTTYSYFTVMKQMYG</sequence>
<dbReference type="EMBL" id="CH477661">
    <property type="protein sequence ID" value="EAT37623.1"/>
    <property type="molecule type" value="Genomic_DNA"/>
</dbReference>
<dbReference type="Proteomes" id="UP000682892">
    <property type="component" value="Unassembled WGS sequence"/>
</dbReference>
<dbReference type="GO" id="GO:0004984">
    <property type="term" value="F:olfactory receptor activity"/>
    <property type="evidence" value="ECO:0007669"/>
    <property type="project" value="InterPro"/>
</dbReference>
<accession>A0A1S4FQI7</accession>
<evidence type="ECO:0000256" key="5">
    <source>
        <dbReference type="ARBA" id="ARBA00022725"/>
    </source>
</evidence>
<dbReference type="SMR" id="A0A1S4FQI7"/>
<evidence type="ECO:0000256" key="6">
    <source>
        <dbReference type="ARBA" id="ARBA00022989"/>
    </source>
</evidence>
<dbReference type="OMA" id="ITIECFT"/>
<dbReference type="InterPro" id="IPR004117">
    <property type="entry name" value="7tm6_olfct_rcpt"/>
</dbReference>
<evidence type="ECO:0000256" key="10">
    <source>
        <dbReference type="RuleBase" id="RU351113"/>
    </source>
</evidence>
<keyword evidence="8 10" id="KW-0675">Receptor</keyword>
<dbReference type="Pfam" id="PF02949">
    <property type="entry name" value="7tm_6"/>
    <property type="match status" value="1"/>
</dbReference>
<dbReference type="AlphaFoldDB" id="A0A1S4FQI7"/>
<dbReference type="OrthoDB" id="7731527at2759"/>
<comment type="subcellular location">
    <subcellularLocation>
        <location evidence="1 10">Cell membrane</location>
        <topology evidence="1 10">Multi-pass membrane protein</topology>
    </subcellularLocation>
</comment>
<reference evidence="11" key="3">
    <citation type="submission" date="2012-09" db="EMBL/GenBank/DDBJ databases">
        <authorList>
            <consortium name="VectorBase"/>
        </authorList>
    </citation>
    <scope>NUCLEOTIDE SEQUENCE</scope>
    <source>
        <strain evidence="11">Liverpool</strain>
    </source>
</reference>
<evidence type="ECO:0000256" key="7">
    <source>
        <dbReference type="ARBA" id="ARBA00023136"/>
    </source>
</evidence>
<evidence type="ECO:0000256" key="9">
    <source>
        <dbReference type="ARBA" id="ARBA00023224"/>
    </source>
</evidence>
<dbReference type="GO" id="GO:0007165">
    <property type="term" value="P:signal transduction"/>
    <property type="evidence" value="ECO:0007669"/>
    <property type="project" value="UniProtKB-KW"/>
</dbReference>
<feature type="transmembrane region" description="Helical" evidence="10">
    <location>
        <begin position="254"/>
        <end position="280"/>
    </location>
</feature>
<feature type="transmembrane region" description="Helical" evidence="10">
    <location>
        <begin position="171"/>
        <end position="193"/>
    </location>
</feature>
<keyword evidence="7 10" id="KW-0472">Membrane</keyword>
<reference evidence="11" key="1">
    <citation type="submission" date="2005-10" db="EMBL/GenBank/DDBJ databases">
        <authorList>
            <person name="Loftus B.J."/>
            <person name="Nene V.M."/>
            <person name="Hannick L.I."/>
            <person name="Bidwell S."/>
            <person name="Haas B."/>
            <person name="Amedeo P."/>
            <person name="Orvis J."/>
            <person name="Wortman J.R."/>
            <person name="White O.R."/>
            <person name="Salzberg S."/>
            <person name="Shumway M."/>
            <person name="Koo H."/>
            <person name="Zhao Y."/>
            <person name="Holmes M."/>
            <person name="Miller J."/>
            <person name="Schatz M."/>
            <person name="Pop M."/>
            <person name="Pai G."/>
            <person name="Utterback T."/>
            <person name="Rogers Y.-H."/>
            <person name="Kravitz S."/>
            <person name="Fraser C.M."/>
        </authorList>
    </citation>
    <scope>NUCLEOTIDE SEQUENCE</scope>
    <source>
        <strain evidence="11">Liverpool</strain>
    </source>
</reference>
<keyword evidence="2" id="KW-1003">Cell membrane</keyword>
<evidence type="ECO:0000256" key="8">
    <source>
        <dbReference type="ARBA" id="ARBA00023170"/>
    </source>
</evidence>
<keyword evidence="4 10" id="KW-0812">Transmembrane</keyword>
<evidence type="ECO:0000256" key="4">
    <source>
        <dbReference type="ARBA" id="ARBA00022692"/>
    </source>
</evidence>
<organism evidence="11 12">
    <name type="scientific">Aedes aegypti</name>
    <name type="common">Yellowfever mosquito</name>
    <name type="synonym">Culex aegypti</name>
    <dbReference type="NCBI Taxonomy" id="7159"/>
    <lineage>
        <taxon>Eukaryota</taxon>
        <taxon>Metazoa</taxon>
        <taxon>Ecdysozoa</taxon>
        <taxon>Arthropoda</taxon>
        <taxon>Hexapoda</taxon>
        <taxon>Insecta</taxon>
        <taxon>Pterygota</taxon>
        <taxon>Neoptera</taxon>
        <taxon>Endopterygota</taxon>
        <taxon>Diptera</taxon>
        <taxon>Nematocera</taxon>
        <taxon>Culicoidea</taxon>
        <taxon>Culicidae</taxon>
        <taxon>Culicinae</taxon>
        <taxon>Aedini</taxon>
        <taxon>Aedes</taxon>
        <taxon>Stegomyia</taxon>
    </lineage>
</organism>
<feature type="transmembrane region" description="Helical" evidence="10">
    <location>
        <begin position="286"/>
        <end position="306"/>
    </location>
</feature>
<evidence type="ECO:0000256" key="2">
    <source>
        <dbReference type="ARBA" id="ARBA00022475"/>
    </source>
</evidence>